<dbReference type="Pfam" id="PF00196">
    <property type="entry name" value="GerE"/>
    <property type="match status" value="1"/>
</dbReference>
<dbReference type="InterPro" id="IPR039420">
    <property type="entry name" value="WalR-like"/>
</dbReference>
<gene>
    <name evidence="8" type="ORF">HEB94_009360</name>
</gene>
<dbReference type="PROSITE" id="PS00622">
    <property type="entry name" value="HTH_LUXR_1"/>
    <property type="match status" value="1"/>
</dbReference>
<proteinExistence type="predicted"/>
<dbReference type="InterPro" id="IPR016032">
    <property type="entry name" value="Sig_transdc_resp-reg_C-effctor"/>
</dbReference>
<dbReference type="PANTHER" id="PTHR43214:SF24">
    <property type="entry name" value="TRANSCRIPTIONAL REGULATORY PROTEIN NARL-RELATED"/>
    <property type="match status" value="1"/>
</dbReference>
<dbReference type="Proteomes" id="UP000638648">
    <property type="component" value="Unassembled WGS sequence"/>
</dbReference>
<dbReference type="CDD" id="cd06170">
    <property type="entry name" value="LuxR_C_like"/>
    <property type="match status" value="1"/>
</dbReference>
<keyword evidence="3 8" id="KW-0238">DNA-binding</keyword>
<evidence type="ECO:0000256" key="4">
    <source>
        <dbReference type="ARBA" id="ARBA00023163"/>
    </source>
</evidence>
<evidence type="ECO:0000259" key="6">
    <source>
        <dbReference type="PROSITE" id="PS50043"/>
    </source>
</evidence>
<dbReference type="SMART" id="SM00448">
    <property type="entry name" value="REC"/>
    <property type="match status" value="1"/>
</dbReference>
<dbReference type="SMART" id="SM00421">
    <property type="entry name" value="HTH_LUXR"/>
    <property type="match status" value="1"/>
</dbReference>
<dbReference type="GO" id="GO:0006355">
    <property type="term" value="P:regulation of DNA-templated transcription"/>
    <property type="evidence" value="ECO:0007669"/>
    <property type="project" value="InterPro"/>
</dbReference>
<dbReference type="Pfam" id="PF00072">
    <property type="entry name" value="Response_reg"/>
    <property type="match status" value="1"/>
</dbReference>
<dbReference type="AlphaFoldDB" id="A0A927RDK7"/>
<dbReference type="InterPro" id="IPR000792">
    <property type="entry name" value="Tscrpt_reg_LuxR_C"/>
</dbReference>
<name>A0A927RDK7_9ACTN</name>
<feature type="domain" description="Response regulatory" evidence="7">
    <location>
        <begin position="4"/>
        <end position="119"/>
    </location>
</feature>
<keyword evidence="4" id="KW-0804">Transcription</keyword>
<evidence type="ECO:0000259" key="7">
    <source>
        <dbReference type="PROSITE" id="PS50110"/>
    </source>
</evidence>
<evidence type="ECO:0000256" key="5">
    <source>
        <dbReference type="PROSITE-ProRule" id="PRU00169"/>
    </source>
</evidence>
<dbReference type="GO" id="GO:0000160">
    <property type="term" value="P:phosphorelay signal transduction system"/>
    <property type="evidence" value="ECO:0007669"/>
    <property type="project" value="InterPro"/>
</dbReference>
<dbReference type="InterPro" id="IPR011006">
    <property type="entry name" value="CheY-like_superfamily"/>
</dbReference>
<evidence type="ECO:0000256" key="3">
    <source>
        <dbReference type="ARBA" id="ARBA00023125"/>
    </source>
</evidence>
<reference evidence="8" key="1">
    <citation type="submission" date="2020-10" db="EMBL/GenBank/DDBJ databases">
        <title>Sequencing the genomes of 1000 actinobacteria strains.</title>
        <authorList>
            <person name="Klenk H.-P."/>
        </authorList>
    </citation>
    <scope>NUCLEOTIDE SEQUENCE</scope>
    <source>
        <strain evidence="8">DSM 45354</strain>
    </source>
</reference>
<feature type="modified residue" description="4-aspartylphosphate" evidence="5">
    <location>
        <position position="55"/>
    </location>
</feature>
<protein>
    <submittedName>
        <fullName evidence="8">DNA-binding NarL/FixJ family response regulator</fullName>
    </submittedName>
</protein>
<dbReference type="CDD" id="cd17535">
    <property type="entry name" value="REC_NarL-like"/>
    <property type="match status" value="1"/>
</dbReference>
<dbReference type="SUPFAM" id="SSF52172">
    <property type="entry name" value="CheY-like"/>
    <property type="match status" value="1"/>
</dbReference>
<sequence length="229" mass="24359">MTVSVLLADDHAAIRAGLAMILRGAEDIEVVGEAADGATAVTMARTLRPDVVVMDVRMPRMDGIEATRELVRDEVCAVLVLTTFDLDEYVYAALRAGAAGFLLKSVEAPRLIEAVRLVAAGDGVLAPGVTRRLMTAFAASGPPPVRQSPGLELLTDREREVLACVGEGLSNQEIAQRLFISETTVKTHVSRMLGKLDLRSRVQAAILAQEVGLRTEGDGTGGTGERRPT</sequence>
<evidence type="ECO:0000256" key="1">
    <source>
        <dbReference type="ARBA" id="ARBA00022553"/>
    </source>
</evidence>
<keyword evidence="9" id="KW-1185">Reference proteome</keyword>
<dbReference type="Gene3D" id="3.40.50.2300">
    <property type="match status" value="1"/>
</dbReference>
<keyword evidence="2" id="KW-0805">Transcription regulation</keyword>
<organism evidence="8 9">
    <name type="scientific">Actinopolymorpha pittospori</name>
    <dbReference type="NCBI Taxonomy" id="648752"/>
    <lineage>
        <taxon>Bacteria</taxon>
        <taxon>Bacillati</taxon>
        <taxon>Actinomycetota</taxon>
        <taxon>Actinomycetes</taxon>
        <taxon>Propionibacteriales</taxon>
        <taxon>Actinopolymorphaceae</taxon>
        <taxon>Actinopolymorpha</taxon>
    </lineage>
</organism>
<evidence type="ECO:0000313" key="9">
    <source>
        <dbReference type="Proteomes" id="UP000638648"/>
    </source>
</evidence>
<dbReference type="GO" id="GO:0003677">
    <property type="term" value="F:DNA binding"/>
    <property type="evidence" value="ECO:0007669"/>
    <property type="project" value="UniProtKB-KW"/>
</dbReference>
<keyword evidence="1 5" id="KW-0597">Phosphoprotein</keyword>
<comment type="caution">
    <text evidence="8">The sequence shown here is derived from an EMBL/GenBank/DDBJ whole genome shotgun (WGS) entry which is preliminary data.</text>
</comment>
<dbReference type="PROSITE" id="PS50043">
    <property type="entry name" value="HTH_LUXR_2"/>
    <property type="match status" value="1"/>
</dbReference>
<dbReference type="InterPro" id="IPR001789">
    <property type="entry name" value="Sig_transdc_resp-reg_receiver"/>
</dbReference>
<dbReference type="SUPFAM" id="SSF46894">
    <property type="entry name" value="C-terminal effector domain of the bipartite response regulators"/>
    <property type="match status" value="1"/>
</dbReference>
<dbReference type="PROSITE" id="PS50110">
    <property type="entry name" value="RESPONSE_REGULATORY"/>
    <property type="match status" value="1"/>
</dbReference>
<evidence type="ECO:0000313" key="8">
    <source>
        <dbReference type="EMBL" id="MBE1612512.1"/>
    </source>
</evidence>
<dbReference type="EMBL" id="JADBEM010000001">
    <property type="protein sequence ID" value="MBE1612512.1"/>
    <property type="molecule type" value="Genomic_DNA"/>
</dbReference>
<dbReference type="PANTHER" id="PTHR43214">
    <property type="entry name" value="TWO-COMPONENT RESPONSE REGULATOR"/>
    <property type="match status" value="1"/>
</dbReference>
<dbReference type="RefSeq" id="WP_192755546.1">
    <property type="nucleotide sequence ID" value="NZ_BAABJL010000194.1"/>
</dbReference>
<dbReference type="PRINTS" id="PR00038">
    <property type="entry name" value="HTHLUXR"/>
</dbReference>
<accession>A0A927RDK7</accession>
<feature type="domain" description="HTH luxR-type" evidence="6">
    <location>
        <begin position="147"/>
        <end position="212"/>
    </location>
</feature>
<evidence type="ECO:0000256" key="2">
    <source>
        <dbReference type="ARBA" id="ARBA00023015"/>
    </source>
</evidence>
<dbReference type="InterPro" id="IPR058245">
    <property type="entry name" value="NreC/VraR/RcsB-like_REC"/>
</dbReference>